<dbReference type="AlphaFoldDB" id="A0A9D2QSL0"/>
<dbReference type="SUPFAM" id="SSF51735">
    <property type="entry name" value="NAD(P)-binding Rossmann-fold domains"/>
    <property type="match status" value="1"/>
</dbReference>
<dbReference type="GO" id="GO:0016491">
    <property type="term" value="F:oxidoreductase activity"/>
    <property type="evidence" value="ECO:0007669"/>
    <property type="project" value="UniProtKB-KW"/>
</dbReference>
<feature type="domain" description="Gfo/Idh/MocA-like oxidoreductase N-terminal" evidence="2">
    <location>
        <begin position="2"/>
        <end position="114"/>
    </location>
</feature>
<keyword evidence="1" id="KW-0560">Oxidoreductase</keyword>
<dbReference type="InterPro" id="IPR000683">
    <property type="entry name" value="Gfo/Idh/MocA-like_OxRdtase_N"/>
</dbReference>
<accession>A0A9D2QSL0</accession>
<organism evidence="4 5">
    <name type="scientific">Candidatus Blautia avicola</name>
    <dbReference type="NCBI Taxonomy" id="2838483"/>
    <lineage>
        <taxon>Bacteria</taxon>
        <taxon>Bacillati</taxon>
        <taxon>Bacillota</taxon>
        <taxon>Clostridia</taxon>
        <taxon>Lachnospirales</taxon>
        <taxon>Lachnospiraceae</taxon>
        <taxon>Blautia</taxon>
    </lineage>
</organism>
<evidence type="ECO:0000313" key="5">
    <source>
        <dbReference type="Proteomes" id="UP000823892"/>
    </source>
</evidence>
<dbReference type="Pfam" id="PF22725">
    <property type="entry name" value="GFO_IDH_MocA_C3"/>
    <property type="match status" value="1"/>
</dbReference>
<reference evidence="4" key="1">
    <citation type="journal article" date="2021" name="PeerJ">
        <title>Extensive microbial diversity within the chicken gut microbiome revealed by metagenomics and culture.</title>
        <authorList>
            <person name="Gilroy R."/>
            <person name="Ravi A."/>
            <person name="Getino M."/>
            <person name="Pursley I."/>
            <person name="Horton D.L."/>
            <person name="Alikhan N.F."/>
            <person name="Baker D."/>
            <person name="Gharbi K."/>
            <person name="Hall N."/>
            <person name="Watson M."/>
            <person name="Adriaenssens E.M."/>
            <person name="Foster-Nyarko E."/>
            <person name="Jarju S."/>
            <person name="Secka A."/>
            <person name="Antonio M."/>
            <person name="Oren A."/>
            <person name="Chaudhuri R.R."/>
            <person name="La Ragione R."/>
            <person name="Hildebrand F."/>
            <person name="Pallen M.J."/>
        </authorList>
    </citation>
    <scope>NUCLEOTIDE SEQUENCE</scope>
    <source>
        <strain evidence="4">ChiBcec6-4105</strain>
    </source>
</reference>
<dbReference type="InterPro" id="IPR055170">
    <property type="entry name" value="GFO_IDH_MocA-like_dom"/>
</dbReference>
<dbReference type="Gene3D" id="3.30.360.10">
    <property type="entry name" value="Dihydrodipicolinate Reductase, domain 2"/>
    <property type="match status" value="1"/>
</dbReference>
<dbReference type="Gene3D" id="3.40.50.720">
    <property type="entry name" value="NAD(P)-binding Rossmann-like Domain"/>
    <property type="match status" value="1"/>
</dbReference>
<dbReference type="PANTHER" id="PTHR43818:SF11">
    <property type="entry name" value="BCDNA.GH03377"/>
    <property type="match status" value="1"/>
</dbReference>
<evidence type="ECO:0000256" key="1">
    <source>
        <dbReference type="ARBA" id="ARBA00023002"/>
    </source>
</evidence>
<dbReference type="SUPFAM" id="SSF55347">
    <property type="entry name" value="Glyceraldehyde-3-phosphate dehydrogenase-like, C-terminal domain"/>
    <property type="match status" value="1"/>
</dbReference>
<proteinExistence type="predicted"/>
<dbReference type="EMBL" id="DWUY01000180">
    <property type="protein sequence ID" value="HJD28909.1"/>
    <property type="molecule type" value="Genomic_DNA"/>
</dbReference>
<sequence>MKTGIIGCGVISHTYIRDIQRLYKGLEICACAHKDRETAKKHGEKYGIPLGYTVEELLNDREIEIVINLTPPLAHGGINGKVLEAGKHLYSEKSFVLTLEEGEALRRLARKNHVWACSAPDTFLGSSLQTCKKLLDDGWIGKPLYVTMNMMSGGVETWHPAPWNYYKEGAGPLYDMGPYYFTALTALLGPMKRVCAFSGTGFSERKIWTGPRKGERIHPEVATHYSGVGELTSGVIVSLNMSFDIWKSNLPMFEIYGTEGTLEVPDPNMSGGKPRVYRKERSLDPLYEDSGKNRQKQGVSAEIPELYPHVGEYTRGAGVQDLANAVQENRKPRTEAGLACHVIEIITGLMDAAENSRIYDMRTSCEMPEPVRMGASPEEMVKQRMI</sequence>
<dbReference type="GO" id="GO:0000166">
    <property type="term" value="F:nucleotide binding"/>
    <property type="evidence" value="ECO:0007669"/>
    <property type="project" value="InterPro"/>
</dbReference>
<protein>
    <submittedName>
        <fullName evidence="4">Gfo/Idh/MocA family oxidoreductase</fullName>
    </submittedName>
</protein>
<reference evidence="4" key="2">
    <citation type="submission" date="2021-04" db="EMBL/GenBank/DDBJ databases">
        <authorList>
            <person name="Gilroy R."/>
        </authorList>
    </citation>
    <scope>NUCLEOTIDE SEQUENCE</scope>
    <source>
        <strain evidence="4">ChiBcec6-4105</strain>
    </source>
</reference>
<evidence type="ECO:0000313" key="4">
    <source>
        <dbReference type="EMBL" id="HJD28909.1"/>
    </source>
</evidence>
<evidence type="ECO:0000259" key="2">
    <source>
        <dbReference type="Pfam" id="PF01408"/>
    </source>
</evidence>
<comment type="caution">
    <text evidence="4">The sequence shown here is derived from an EMBL/GenBank/DDBJ whole genome shotgun (WGS) entry which is preliminary data.</text>
</comment>
<evidence type="ECO:0000259" key="3">
    <source>
        <dbReference type="Pfam" id="PF22725"/>
    </source>
</evidence>
<feature type="domain" description="GFO/IDH/MocA-like oxidoreductase" evidence="3">
    <location>
        <begin position="129"/>
        <end position="263"/>
    </location>
</feature>
<name>A0A9D2QSL0_9FIRM</name>
<dbReference type="Proteomes" id="UP000823892">
    <property type="component" value="Unassembled WGS sequence"/>
</dbReference>
<dbReference type="PANTHER" id="PTHR43818">
    <property type="entry name" value="BCDNA.GH03377"/>
    <property type="match status" value="1"/>
</dbReference>
<dbReference type="InterPro" id="IPR050463">
    <property type="entry name" value="Gfo/Idh/MocA_oxidrdct_glycsds"/>
</dbReference>
<dbReference type="Pfam" id="PF01408">
    <property type="entry name" value="GFO_IDH_MocA"/>
    <property type="match status" value="1"/>
</dbReference>
<dbReference type="InterPro" id="IPR036291">
    <property type="entry name" value="NAD(P)-bd_dom_sf"/>
</dbReference>
<gene>
    <name evidence="4" type="ORF">H9914_07960</name>
</gene>